<dbReference type="OrthoDB" id="8326226at2"/>
<name>A0A2M8J1F5_9RHOB</name>
<keyword evidence="3" id="KW-1185">Reference proteome</keyword>
<keyword evidence="2" id="KW-0418">Kinase</keyword>
<dbReference type="InterPro" id="IPR011104">
    <property type="entry name" value="Hpr_kin/Pase_C"/>
</dbReference>
<comment type="caution">
    <text evidence="2">The sequence shown here is derived from an EMBL/GenBank/DDBJ whole genome shotgun (WGS) entry which is preliminary data.</text>
</comment>
<gene>
    <name evidence="2" type="ORF">CVM52_11110</name>
</gene>
<sequence>MPPETILHATCIAWQGRGVLIRGPSGSGKSALALGLMAHGAVLVADDRVKLSLQNGQVIAAAPPALRGLIEARGLGLLNADPADPVPLSLVVEMGQGRPARLPEPDHTTLLGVALPLLHGWDTPHLTPALLQYLKAGRREDI</sequence>
<dbReference type="SUPFAM" id="SSF53795">
    <property type="entry name" value="PEP carboxykinase-like"/>
    <property type="match status" value="1"/>
</dbReference>
<protein>
    <submittedName>
        <fullName evidence="2">Serine kinase</fullName>
    </submittedName>
</protein>
<dbReference type="CDD" id="cd01918">
    <property type="entry name" value="HprK_C"/>
    <property type="match status" value="1"/>
</dbReference>
<accession>A0A2M8J1F5</accession>
<keyword evidence="2" id="KW-0808">Transferase</keyword>
<proteinExistence type="predicted"/>
<dbReference type="Pfam" id="PF07475">
    <property type="entry name" value="Hpr_kinase_C"/>
    <property type="match status" value="1"/>
</dbReference>
<dbReference type="GO" id="GO:0006109">
    <property type="term" value="P:regulation of carbohydrate metabolic process"/>
    <property type="evidence" value="ECO:0007669"/>
    <property type="project" value="InterPro"/>
</dbReference>
<evidence type="ECO:0000313" key="3">
    <source>
        <dbReference type="Proteomes" id="UP000231553"/>
    </source>
</evidence>
<evidence type="ECO:0000259" key="1">
    <source>
        <dbReference type="Pfam" id="PF07475"/>
    </source>
</evidence>
<dbReference type="AlphaFoldDB" id="A0A2M8J1F5"/>
<organism evidence="2 3">
    <name type="scientific">Pseudooceanicola lipolyticus</name>
    <dbReference type="NCBI Taxonomy" id="2029104"/>
    <lineage>
        <taxon>Bacteria</taxon>
        <taxon>Pseudomonadati</taxon>
        <taxon>Pseudomonadota</taxon>
        <taxon>Alphaproteobacteria</taxon>
        <taxon>Rhodobacterales</taxon>
        <taxon>Paracoccaceae</taxon>
        <taxon>Pseudooceanicola</taxon>
    </lineage>
</organism>
<dbReference type="GO" id="GO:0005524">
    <property type="term" value="F:ATP binding"/>
    <property type="evidence" value="ECO:0007669"/>
    <property type="project" value="InterPro"/>
</dbReference>
<dbReference type="EMBL" id="PGTB01000036">
    <property type="protein sequence ID" value="PJE36605.1"/>
    <property type="molecule type" value="Genomic_DNA"/>
</dbReference>
<dbReference type="RefSeq" id="WP_100162567.1">
    <property type="nucleotide sequence ID" value="NZ_PGTB01000036.1"/>
</dbReference>
<dbReference type="InterPro" id="IPR027417">
    <property type="entry name" value="P-loop_NTPase"/>
</dbReference>
<feature type="domain" description="HPr kinase/phosphorylase C-terminal" evidence="1">
    <location>
        <begin position="3"/>
        <end position="80"/>
    </location>
</feature>
<reference evidence="2 3" key="1">
    <citation type="journal article" date="2018" name="Int. J. Syst. Evol. Microbiol.">
        <title>Pseudooceanicola lipolyticus sp. nov., a marine alphaproteobacterium, reclassification of Oceanicola flagellatus as Pseudooceanicola flagellatus comb. nov. and emended description of the genus Pseudooceanicola.</title>
        <authorList>
            <person name="Huang M.-M."/>
            <person name="Guo L.-L."/>
            <person name="Wu Y.-H."/>
            <person name="Lai Q.-L."/>
            <person name="Shao Z.-Z."/>
            <person name="Wang C.-S."/>
            <person name="Wu M."/>
            <person name="Xu X.-W."/>
        </authorList>
    </citation>
    <scope>NUCLEOTIDE SEQUENCE [LARGE SCALE GENOMIC DNA]</scope>
    <source>
        <strain evidence="2 3">157</strain>
    </source>
</reference>
<dbReference type="GO" id="GO:0000155">
    <property type="term" value="F:phosphorelay sensor kinase activity"/>
    <property type="evidence" value="ECO:0007669"/>
    <property type="project" value="InterPro"/>
</dbReference>
<evidence type="ECO:0000313" key="2">
    <source>
        <dbReference type="EMBL" id="PJE36605.1"/>
    </source>
</evidence>
<dbReference type="Proteomes" id="UP000231553">
    <property type="component" value="Unassembled WGS sequence"/>
</dbReference>
<dbReference type="Gene3D" id="3.40.50.300">
    <property type="entry name" value="P-loop containing nucleotide triphosphate hydrolases"/>
    <property type="match status" value="1"/>
</dbReference>